<evidence type="ECO:0000313" key="2">
    <source>
        <dbReference type="Proteomes" id="UP000236291"/>
    </source>
</evidence>
<accession>A0A2K3LJM2</accession>
<comment type="caution">
    <text evidence="1">The sequence shown here is derived from an EMBL/GenBank/DDBJ whole genome shotgun (WGS) entry which is preliminary data.</text>
</comment>
<sequence>MKVLQGPPGYVCPFQDNALYSGWIRFGPIRVRYLPILRDPHVVANPLITVDQIDQQWLQHMDCVFTSDMLGSRALILTPRSDVVVQEESSPESSNVSHLLTTLGIICDMIKGLIISDEVANDSRVYQVLQDAEKMTINLTFV</sequence>
<proteinExistence type="predicted"/>
<reference evidence="1 2" key="1">
    <citation type="journal article" date="2014" name="Am. J. Bot.">
        <title>Genome assembly and annotation for red clover (Trifolium pratense; Fabaceae).</title>
        <authorList>
            <person name="Istvanek J."/>
            <person name="Jaros M."/>
            <person name="Krenek A."/>
            <person name="Repkova J."/>
        </authorList>
    </citation>
    <scope>NUCLEOTIDE SEQUENCE [LARGE SCALE GENOMIC DNA]</scope>
    <source>
        <strain evidence="2">cv. Tatra</strain>
        <tissue evidence="1">Young leaves</tissue>
    </source>
</reference>
<evidence type="ECO:0000313" key="1">
    <source>
        <dbReference type="EMBL" id="PNX78741.1"/>
    </source>
</evidence>
<protein>
    <submittedName>
        <fullName evidence="1">Uncharacterized protein</fullName>
    </submittedName>
</protein>
<gene>
    <name evidence="1" type="ORF">L195_g034719</name>
</gene>
<dbReference type="AlphaFoldDB" id="A0A2K3LJM2"/>
<reference evidence="1 2" key="2">
    <citation type="journal article" date="2017" name="Front. Plant Sci.">
        <title>Gene Classification and Mining of Molecular Markers Useful in Red Clover (Trifolium pratense) Breeding.</title>
        <authorList>
            <person name="Istvanek J."/>
            <person name="Dluhosova J."/>
            <person name="Dluhos P."/>
            <person name="Patkova L."/>
            <person name="Nedelnik J."/>
            <person name="Repkova J."/>
        </authorList>
    </citation>
    <scope>NUCLEOTIDE SEQUENCE [LARGE SCALE GENOMIC DNA]</scope>
    <source>
        <strain evidence="2">cv. Tatra</strain>
        <tissue evidence="1">Young leaves</tissue>
    </source>
</reference>
<organism evidence="1 2">
    <name type="scientific">Trifolium pratense</name>
    <name type="common">Red clover</name>
    <dbReference type="NCBI Taxonomy" id="57577"/>
    <lineage>
        <taxon>Eukaryota</taxon>
        <taxon>Viridiplantae</taxon>
        <taxon>Streptophyta</taxon>
        <taxon>Embryophyta</taxon>
        <taxon>Tracheophyta</taxon>
        <taxon>Spermatophyta</taxon>
        <taxon>Magnoliopsida</taxon>
        <taxon>eudicotyledons</taxon>
        <taxon>Gunneridae</taxon>
        <taxon>Pentapetalae</taxon>
        <taxon>rosids</taxon>
        <taxon>fabids</taxon>
        <taxon>Fabales</taxon>
        <taxon>Fabaceae</taxon>
        <taxon>Papilionoideae</taxon>
        <taxon>50 kb inversion clade</taxon>
        <taxon>NPAAA clade</taxon>
        <taxon>Hologalegina</taxon>
        <taxon>IRL clade</taxon>
        <taxon>Trifolieae</taxon>
        <taxon>Trifolium</taxon>
    </lineage>
</organism>
<dbReference type="Proteomes" id="UP000236291">
    <property type="component" value="Unassembled WGS sequence"/>
</dbReference>
<name>A0A2K3LJM2_TRIPR</name>
<dbReference type="EMBL" id="ASHM01034636">
    <property type="protein sequence ID" value="PNX78741.1"/>
    <property type="molecule type" value="Genomic_DNA"/>
</dbReference>